<proteinExistence type="predicted"/>
<feature type="transmembrane region" description="Helical" evidence="6">
    <location>
        <begin position="263"/>
        <end position="281"/>
    </location>
</feature>
<feature type="transmembrane region" description="Helical" evidence="6">
    <location>
        <begin position="237"/>
        <end position="256"/>
    </location>
</feature>
<organism evidence="7 8">
    <name type="scientific">Leifsonia virtsii</name>
    <dbReference type="NCBI Taxonomy" id="3035915"/>
    <lineage>
        <taxon>Bacteria</taxon>
        <taxon>Bacillati</taxon>
        <taxon>Actinomycetota</taxon>
        <taxon>Actinomycetes</taxon>
        <taxon>Micrococcales</taxon>
        <taxon>Microbacteriaceae</taxon>
        <taxon>Leifsonia</taxon>
    </lineage>
</organism>
<evidence type="ECO:0000256" key="1">
    <source>
        <dbReference type="ARBA" id="ARBA00004651"/>
    </source>
</evidence>
<feature type="transmembrane region" description="Helical" evidence="6">
    <location>
        <begin position="157"/>
        <end position="178"/>
    </location>
</feature>
<feature type="transmembrane region" description="Helical" evidence="6">
    <location>
        <begin position="287"/>
        <end position="307"/>
    </location>
</feature>
<feature type="transmembrane region" description="Helical" evidence="6">
    <location>
        <begin position="132"/>
        <end position="151"/>
    </location>
</feature>
<dbReference type="EMBL" id="JAROCB010000005">
    <property type="protein sequence ID" value="MDN4599148.1"/>
    <property type="molecule type" value="Genomic_DNA"/>
</dbReference>
<feature type="transmembrane region" description="Helical" evidence="6">
    <location>
        <begin position="44"/>
        <end position="67"/>
    </location>
</feature>
<evidence type="ECO:0000256" key="5">
    <source>
        <dbReference type="ARBA" id="ARBA00023136"/>
    </source>
</evidence>
<protein>
    <submittedName>
        <fullName evidence="7">Lysylphosphatidylglycerol synthase transmembrane domain-containing protein</fullName>
    </submittedName>
</protein>
<reference evidence="7" key="1">
    <citation type="submission" date="2023-03" db="EMBL/GenBank/DDBJ databases">
        <title>MT1 and MT2 Draft Genomes of Novel Species.</title>
        <authorList>
            <person name="Venkateswaran K."/>
        </authorList>
    </citation>
    <scope>NUCLEOTIDE SEQUENCE</scope>
    <source>
        <strain evidence="7">F6_8S_P_1A</strain>
    </source>
</reference>
<evidence type="ECO:0000256" key="2">
    <source>
        <dbReference type="ARBA" id="ARBA00022475"/>
    </source>
</evidence>
<gene>
    <name evidence="7" type="ORF">P5G59_18500</name>
</gene>
<dbReference type="Pfam" id="PF03706">
    <property type="entry name" value="LPG_synthase_TM"/>
    <property type="match status" value="1"/>
</dbReference>
<evidence type="ECO:0000256" key="4">
    <source>
        <dbReference type="ARBA" id="ARBA00022989"/>
    </source>
</evidence>
<dbReference type="RefSeq" id="WP_301220494.1">
    <property type="nucleotide sequence ID" value="NZ_JAROCB010000005.1"/>
</dbReference>
<evidence type="ECO:0000256" key="3">
    <source>
        <dbReference type="ARBA" id="ARBA00022692"/>
    </source>
</evidence>
<name>A0ABT8J244_9MICO</name>
<comment type="caution">
    <text evidence="7">The sequence shown here is derived from an EMBL/GenBank/DDBJ whole genome shotgun (WGS) entry which is preliminary data.</text>
</comment>
<dbReference type="Proteomes" id="UP001174210">
    <property type="component" value="Unassembled WGS sequence"/>
</dbReference>
<dbReference type="PANTHER" id="PTHR40277">
    <property type="entry name" value="BLL5419 PROTEIN"/>
    <property type="match status" value="1"/>
</dbReference>
<comment type="subcellular location">
    <subcellularLocation>
        <location evidence="1">Cell membrane</location>
        <topology evidence="1">Multi-pass membrane protein</topology>
    </subcellularLocation>
</comment>
<evidence type="ECO:0000313" key="7">
    <source>
        <dbReference type="EMBL" id="MDN4599148.1"/>
    </source>
</evidence>
<keyword evidence="3 6" id="KW-0812">Transmembrane</keyword>
<keyword evidence="2" id="KW-1003">Cell membrane</keyword>
<keyword evidence="4 6" id="KW-1133">Transmembrane helix</keyword>
<accession>A0ABT8J244</accession>
<dbReference type="InterPro" id="IPR022791">
    <property type="entry name" value="L-PG_synthase/AglD"/>
</dbReference>
<dbReference type="PANTHER" id="PTHR40277:SF1">
    <property type="entry name" value="BLL5419 PROTEIN"/>
    <property type="match status" value="1"/>
</dbReference>
<evidence type="ECO:0000313" key="8">
    <source>
        <dbReference type="Proteomes" id="UP001174210"/>
    </source>
</evidence>
<sequence length="350" mass="35894">MTSKAGRIVRSRRFLLVARFVVAGAALAAVVWRVGAGPFLHGLLSLRPGVVVAAVALAFVATAAAAWRWRLVARGLGIEVAWPRAVGMYYRSQFLNTVLPGGVLGDVHRAVDHGRSTDRPGRAAQAVAGERVAGQLVQLVIAVAVLLAGGAAFGGVLFPAIGGVLAVVTVVLTAAALLSPRMRRLLRAGVHRLRTDRRAAIALAQIAAASVVVVACHVATVVVASAAVGVRLQPDRMLTLAVVVLCAASIPVNIGGWGPREGVAAWAFAVGGSTASLGVSAATLVGVLAVVSVVPGVLAAALVPLIVRRTSRVRASLRDRQLRHLPRRVPRLGRPAAAGAVERGGLRPGG</sequence>
<feature type="transmembrane region" description="Helical" evidence="6">
    <location>
        <begin position="199"/>
        <end position="225"/>
    </location>
</feature>
<evidence type="ECO:0000256" key="6">
    <source>
        <dbReference type="SAM" id="Phobius"/>
    </source>
</evidence>
<keyword evidence="5 6" id="KW-0472">Membrane</keyword>
<keyword evidence="8" id="KW-1185">Reference proteome</keyword>